<dbReference type="STRING" id="1149755.A0A2J6R1J3"/>
<proteinExistence type="predicted"/>
<feature type="region of interest" description="Disordered" evidence="1">
    <location>
        <begin position="284"/>
        <end position="312"/>
    </location>
</feature>
<evidence type="ECO:0000313" key="2">
    <source>
        <dbReference type="EMBL" id="PMD32388.1"/>
    </source>
</evidence>
<evidence type="ECO:0000256" key="1">
    <source>
        <dbReference type="SAM" id="MobiDB-lite"/>
    </source>
</evidence>
<organism evidence="2 3">
    <name type="scientific">Hyaloscypha variabilis (strain UAMH 11265 / GT02V1 / F)</name>
    <name type="common">Meliniomyces variabilis</name>
    <dbReference type="NCBI Taxonomy" id="1149755"/>
    <lineage>
        <taxon>Eukaryota</taxon>
        <taxon>Fungi</taxon>
        <taxon>Dikarya</taxon>
        <taxon>Ascomycota</taxon>
        <taxon>Pezizomycotina</taxon>
        <taxon>Leotiomycetes</taxon>
        <taxon>Helotiales</taxon>
        <taxon>Hyaloscyphaceae</taxon>
        <taxon>Hyaloscypha</taxon>
        <taxon>Hyaloscypha variabilis</taxon>
    </lineage>
</organism>
<dbReference type="Proteomes" id="UP000235786">
    <property type="component" value="Unassembled WGS sequence"/>
</dbReference>
<reference evidence="2 3" key="1">
    <citation type="submission" date="2016-04" db="EMBL/GenBank/DDBJ databases">
        <title>A degradative enzymes factory behind the ericoid mycorrhizal symbiosis.</title>
        <authorList>
            <consortium name="DOE Joint Genome Institute"/>
            <person name="Martino E."/>
            <person name="Morin E."/>
            <person name="Grelet G."/>
            <person name="Kuo A."/>
            <person name="Kohler A."/>
            <person name="Daghino S."/>
            <person name="Barry K."/>
            <person name="Choi C."/>
            <person name="Cichocki N."/>
            <person name="Clum A."/>
            <person name="Copeland A."/>
            <person name="Hainaut M."/>
            <person name="Haridas S."/>
            <person name="Labutti K."/>
            <person name="Lindquist E."/>
            <person name="Lipzen A."/>
            <person name="Khouja H.-R."/>
            <person name="Murat C."/>
            <person name="Ohm R."/>
            <person name="Olson A."/>
            <person name="Spatafora J."/>
            <person name="Veneault-Fourrey C."/>
            <person name="Henrissat B."/>
            <person name="Grigoriev I."/>
            <person name="Martin F."/>
            <person name="Perotto S."/>
        </authorList>
    </citation>
    <scope>NUCLEOTIDE SEQUENCE [LARGE SCALE GENOMIC DNA]</scope>
    <source>
        <strain evidence="2 3">F</strain>
    </source>
</reference>
<dbReference type="AlphaFoldDB" id="A0A2J6R1J3"/>
<protein>
    <submittedName>
        <fullName evidence="2">Uncharacterized protein</fullName>
    </submittedName>
</protein>
<dbReference type="OrthoDB" id="4760831at2759"/>
<feature type="compositionally biased region" description="Low complexity" evidence="1">
    <location>
        <begin position="297"/>
        <end position="312"/>
    </location>
</feature>
<keyword evidence="3" id="KW-1185">Reference proteome</keyword>
<gene>
    <name evidence="2" type="ORF">L207DRAFT_500093</name>
</gene>
<sequence>MNESNVSPPSGYDIDQLNHHIGLQEFGRGLQIAANAVFSNTGNRRSRYTKVSAILLSWADEDPNLPVSLEIEALRDVFINLYGFEVEEWKIPDVQSHTALNLKILQFLGDSDIKHLKIVYYAGHGKLSNHGQAIWTSHRNSKRDRQPTVKWSGIQNALEESQSDVLVLLDCCASGLSNTDEGNGVTELLAACAFNNSANGVGPFSFTHVLVSQLRVLVNKPSFTVGYLYNLLFTEVQGLPVKAAEFRKPPIHLVLTQDHRLPRSITLSTMRLPTGENLYRTDLFPTSDQSKETGAASSLSPSSSDFDSSTTSVSELPEYPRLLFSIRISEDIKPGDLSTELMADWLSALPIEAKSVRIEAGFASDSTLLIISMPIALLGYLPYDPAITLIGTARSSNQVSVESKVIEATVGIMSTVSFLLVIKLMEFALSISDWPGVIWNVLLHSFVLPALSEYRLTLRSSRLC</sequence>
<name>A0A2J6R1J3_HYAVF</name>
<accession>A0A2J6R1J3</accession>
<evidence type="ECO:0000313" key="3">
    <source>
        <dbReference type="Proteomes" id="UP000235786"/>
    </source>
</evidence>
<dbReference type="EMBL" id="KZ613959">
    <property type="protein sequence ID" value="PMD32388.1"/>
    <property type="molecule type" value="Genomic_DNA"/>
</dbReference>